<dbReference type="InterPro" id="IPR036291">
    <property type="entry name" value="NAD(P)-bd_dom_sf"/>
</dbReference>
<dbReference type="Pfam" id="PF13460">
    <property type="entry name" value="NAD_binding_10"/>
    <property type="match status" value="1"/>
</dbReference>
<feature type="domain" description="NAD(P)-binding" evidence="1">
    <location>
        <begin position="6"/>
        <end position="111"/>
    </location>
</feature>
<evidence type="ECO:0000259" key="1">
    <source>
        <dbReference type="Pfam" id="PF13460"/>
    </source>
</evidence>
<organism evidence="2 3">
    <name type="scientific">Ralstonia solanacearum IPO1609</name>
    <dbReference type="NCBI Taxonomy" id="564066"/>
    <lineage>
        <taxon>Bacteria</taxon>
        <taxon>Pseudomonadati</taxon>
        <taxon>Pseudomonadota</taxon>
        <taxon>Betaproteobacteria</taxon>
        <taxon>Burkholderiales</taxon>
        <taxon>Burkholderiaceae</taxon>
        <taxon>Ralstonia</taxon>
        <taxon>Ralstonia solanacearum species complex</taxon>
    </lineage>
</organism>
<gene>
    <name evidence="2" type="ORF">RSIPO_03277</name>
</gene>
<sequence length="294" mass="30556">MYVVIGANGQVGRKVVEQLSRRGAAVRAIVQRVEAGQALPHVEARVGDATDVAFLREALSGAEALFTLTPPSFSAPSHARAVDRFGSAVLAAIAASDVRKVVNLSSAGATLPQGTGPIAGLYRNEQRLNSLATVDVLHLRAASFMENLLAKIGPMRQAGVFPDMADGDVPMPMVAAADLAQAAADALLAPTFTGKSAAVLLGDRDYTMHEAAAILGAAVGRPDIAYVRAAPADAKAALIAHGFSPDVADQFEEMADALSRRRIQDTVTRTAASTTATSLQAWAREVFAPAFQSA</sequence>
<accession>A0A7U7PQ64</accession>
<dbReference type="EMBL" id="LN651281">
    <property type="protein sequence ID" value="CEJ16578.1"/>
    <property type="molecule type" value="Genomic_DNA"/>
</dbReference>
<dbReference type="PANTHER" id="PTHR43162:SF1">
    <property type="entry name" value="PRESTALK A DIFFERENTIATION PROTEIN A"/>
    <property type="match status" value="1"/>
</dbReference>
<dbReference type="Proteomes" id="UP000053470">
    <property type="component" value="Unassembled WGS sequence"/>
</dbReference>
<dbReference type="SUPFAM" id="SSF51735">
    <property type="entry name" value="NAD(P)-binding Rossmann-fold domains"/>
    <property type="match status" value="1"/>
</dbReference>
<dbReference type="Gene3D" id="3.40.50.720">
    <property type="entry name" value="NAD(P)-binding Rossmann-like Domain"/>
    <property type="match status" value="1"/>
</dbReference>
<evidence type="ECO:0000313" key="3">
    <source>
        <dbReference type="Proteomes" id="UP000053470"/>
    </source>
</evidence>
<dbReference type="AlphaFoldDB" id="A0A7U7PQ64"/>
<dbReference type="Gene3D" id="3.90.25.10">
    <property type="entry name" value="UDP-galactose 4-epimerase, domain 1"/>
    <property type="match status" value="1"/>
</dbReference>
<keyword evidence="3" id="KW-1185">Reference proteome</keyword>
<dbReference type="RefSeq" id="WP_003262894.1">
    <property type="nucleotide sequence ID" value="NZ_LN651281.1"/>
</dbReference>
<dbReference type="InterPro" id="IPR016040">
    <property type="entry name" value="NAD(P)-bd_dom"/>
</dbReference>
<evidence type="ECO:0000313" key="2">
    <source>
        <dbReference type="EMBL" id="CEJ16578.1"/>
    </source>
</evidence>
<dbReference type="InterPro" id="IPR051604">
    <property type="entry name" value="Ergot_Alk_Oxidoreductase"/>
</dbReference>
<dbReference type="PANTHER" id="PTHR43162">
    <property type="match status" value="1"/>
</dbReference>
<reference evidence="2" key="1">
    <citation type="submission" date="2014-11" db="EMBL/GenBank/DDBJ databases">
        <authorList>
            <person name="Genoscope - CEA"/>
        </authorList>
    </citation>
    <scope>NUCLEOTIDE SEQUENCE</scope>
    <source>
        <strain evidence="2">IPO1609</strain>
    </source>
</reference>
<protein>
    <recommendedName>
        <fullName evidence="1">NAD(P)-binding domain-containing protein</fullName>
    </recommendedName>
</protein>
<proteinExistence type="predicted"/>
<reference evidence="2" key="2">
    <citation type="submission" date="2022-04" db="EMBL/GenBank/DDBJ databases">
        <title>Genomic draft of R. solanacearum strain IPO1609, a phylotype IIB1/biovar 2/race 3 strain isolated from potato in Europe.</title>
        <authorList>
            <person name="Boucher C."/>
            <person name="Carrere S."/>
            <person name="Dossat C."/>
            <person name="Elbaz M."/>
            <person name="Genin S."/>
            <person name="Gouzy J."/>
            <person name="Prior P."/>
            <person name="Segurens B."/>
            <person name="Wincker P."/>
        </authorList>
    </citation>
    <scope>NUCLEOTIDE SEQUENCE</scope>
    <source>
        <strain evidence="2">IPO1609</strain>
    </source>
</reference>
<name>A0A7U7PQ64_RALSL</name>